<protein>
    <submittedName>
        <fullName evidence="1">Uncharacterized protein</fullName>
    </submittedName>
</protein>
<name>A0A6H5HWQ7_9HYME</name>
<keyword evidence="2" id="KW-1185">Reference proteome</keyword>
<sequence>MVPRGRSRGQQLVNNIRPSKEKDIGTEVSSIEQNLLNIVSKKPPLLGQAERANHCAKNELLIYTQVLTIPDGSIHAVLSLDLEVEGGGSRALHAVVAAWSPRFGSQEPRFQNAHVGRVRGLRFSGRSLVTVRLCPLYLHRENITTHDLQAWHNGVHAMTLLRDPAGSISTGSCQDGTSSFGTRAADLAMFYKDLSISI</sequence>
<proteinExistence type="predicted"/>
<evidence type="ECO:0000313" key="2">
    <source>
        <dbReference type="Proteomes" id="UP000479190"/>
    </source>
</evidence>
<reference evidence="1 2" key="1">
    <citation type="submission" date="2020-02" db="EMBL/GenBank/DDBJ databases">
        <authorList>
            <person name="Ferguson B K."/>
        </authorList>
    </citation>
    <scope>NUCLEOTIDE SEQUENCE [LARGE SCALE GENOMIC DNA]</scope>
</reference>
<dbReference type="Proteomes" id="UP000479190">
    <property type="component" value="Unassembled WGS sequence"/>
</dbReference>
<organism evidence="1 2">
    <name type="scientific">Trichogramma brassicae</name>
    <dbReference type="NCBI Taxonomy" id="86971"/>
    <lineage>
        <taxon>Eukaryota</taxon>
        <taxon>Metazoa</taxon>
        <taxon>Ecdysozoa</taxon>
        <taxon>Arthropoda</taxon>
        <taxon>Hexapoda</taxon>
        <taxon>Insecta</taxon>
        <taxon>Pterygota</taxon>
        <taxon>Neoptera</taxon>
        <taxon>Endopterygota</taxon>
        <taxon>Hymenoptera</taxon>
        <taxon>Apocrita</taxon>
        <taxon>Proctotrupomorpha</taxon>
        <taxon>Chalcidoidea</taxon>
        <taxon>Trichogrammatidae</taxon>
        <taxon>Trichogramma</taxon>
    </lineage>
</organism>
<dbReference type="AlphaFoldDB" id="A0A6H5HWQ7"/>
<gene>
    <name evidence="1" type="ORF">TBRA_LOCUS1541</name>
</gene>
<evidence type="ECO:0000313" key="1">
    <source>
        <dbReference type="EMBL" id="CAB0029505.1"/>
    </source>
</evidence>
<accession>A0A6H5HWQ7</accession>
<dbReference type="EMBL" id="CADCXV010000330">
    <property type="protein sequence ID" value="CAB0029505.1"/>
    <property type="molecule type" value="Genomic_DNA"/>
</dbReference>